<dbReference type="EMBL" id="BDQV01000421">
    <property type="protein sequence ID" value="GAY64693.1"/>
    <property type="molecule type" value="Genomic_DNA"/>
</dbReference>
<dbReference type="AlphaFoldDB" id="A0A2H5QJD0"/>
<comment type="caution">
    <text evidence="1">The sequence shown here is derived from an EMBL/GenBank/DDBJ whole genome shotgun (WGS) entry which is preliminary data.</text>
</comment>
<keyword evidence="2" id="KW-1185">Reference proteome</keyword>
<dbReference type="Proteomes" id="UP000236630">
    <property type="component" value="Unassembled WGS sequence"/>
</dbReference>
<name>A0A2H5QJD0_CITUN</name>
<evidence type="ECO:0000313" key="1">
    <source>
        <dbReference type="EMBL" id="GAY64693.1"/>
    </source>
</evidence>
<accession>A0A2H5QJD0</accession>
<protein>
    <submittedName>
        <fullName evidence="1">Uncharacterized protein</fullName>
    </submittedName>
</protein>
<evidence type="ECO:0000313" key="2">
    <source>
        <dbReference type="Proteomes" id="UP000236630"/>
    </source>
</evidence>
<proteinExistence type="predicted"/>
<gene>
    <name evidence="1" type="ORF">CUMW_235430</name>
</gene>
<reference evidence="1 2" key="1">
    <citation type="journal article" date="2017" name="Front. Genet.">
        <title>Draft sequencing of the heterozygous diploid genome of Satsuma (Citrus unshiu Marc.) using a hybrid assembly approach.</title>
        <authorList>
            <person name="Shimizu T."/>
            <person name="Tanizawa Y."/>
            <person name="Mochizuki T."/>
            <person name="Nagasaki H."/>
            <person name="Yoshioka T."/>
            <person name="Toyoda A."/>
            <person name="Fujiyama A."/>
            <person name="Kaminuma E."/>
            <person name="Nakamura Y."/>
        </authorList>
    </citation>
    <scope>NUCLEOTIDE SEQUENCE [LARGE SCALE GENOMIC DNA]</scope>
    <source>
        <strain evidence="2">cv. Miyagawa wase</strain>
    </source>
</reference>
<sequence length="196" mass="21598">MCTSARKRKDRLDNLTHELPAYSSSIQVEDPRADTVQLSANAWGCENPHVRPACRPLCPKGWGPTWCGIGALGELVTRASRDDKRNSDTICHGTRGFKPVRHSRIPYYESKPSGSSTISTGFALPWACQENGSSSQPVCVGFRLNPSSRLSPRLATSSPNSTRSACLNSKESRAIVFPTRTPLKHVSNNLHNHHRH</sequence>
<organism evidence="1 2">
    <name type="scientific">Citrus unshiu</name>
    <name type="common">Satsuma mandarin</name>
    <name type="synonym">Citrus nobilis var. unshiu</name>
    <dbReference type="NCBI Taxonomy" id="55188"/>
    <lineage>
        <taxon>Eukaryota</taxon>
        <taxon>Viridiplantae</taxon>
        <taxon>Streptophyta</taxon>
        <taxon>Embryophyta</taxon>
        <taxon>Tracheophyta</taxon>
        <taxon>Spermatophyta</taxon>
        <taxon>Magnoliopsida</taxon>
        <taxon>eudicotyledons</taxon>
        <taxon>Gunneridae</taxon>
        <taxon>Pentapetalae</taxon>
        <taxon>rosids</taxon>
        <taxon>malvids</taxon>
        <taxon>Sapindales</taxon>
        <taxon>Rutaceae</taxon>
        <taxon>Aurantioideae</taxon>
        <taxon>Citrus</taxon>
    </lineage>
</organism>